<keyword evidence="17" id="KW-1185">Reference proteome</keyword>
<dbReference type="Gene3D" id="2.40.170.20">
    <property type="entry name" value="TonB-dependent receptor, beta-barrel domain"/>
    <property type="match status" value="2"/>
</dbReference>
<keyword evidence="7" id="KW-0406">Ion transport</keyword>
<keyword evidence="6" id="KW-0408">Iron</keyword>
<comment type="caution">
    <text evidence="16">The sequence shown here is derived from an EMBL/GenBank/DDBJ whole genome shotgun (WGS) entry which is preliminary data.</text>
</comment>
<evidence type="ECO:0000259" key="14">
    <source>
        <dbReference type="Pfam" id="PF00593"/>
    </source>
</evidence>
<keyword evidence="3 11" id="KW-1134">Transmembrane beta strand</keyword>
<gene>
    <name evidence="16" type="ORF">EAH76_19120</name>
</gene>
<evidence type="ECO:0000256" key="11">
    <source>
        <dbReference type="PROSITE-ProRule" id="PRU01360"/>
    </source>
</evidence>
<evidence type="ECO:0000256" key="5">
    <source>
        <dbReference type="ARBA" id="ARBA00022692"/>
    </source>
</evidence>
<evidence type="ECO:0000256" key="1">
    <source>
        <dbReference type="ARBA" id="ARBA00004571"/>
    </source>
</evidence>
<evidence type="ECO:0000256" key="4">
    <source>
        <dbReference type="ARBA" id="ARBA00022496"/>
    </source>
</evidence>
<accession>A0A502FJ07</accession>
<keyword evidence="13" id="KW-0732">Signal</keyword>
<evidence type="ECO:0000313" key="17">
    <source>
        <dbReference type="Proteomes" id="UP000319931"/>
    </source>
</evidence>
<dbReference type="PANTHER" id="PTHR32552">
    <property type="entry name" value="FERRICHROME IRON RECEPTOR-RELATED"/>
    <property type="match status" value="1"/>
</dbReference>
<evidence type="ECO:0000256" key="3">
    <source>
        <dbReference type="ARBA" id="ARBA00022452"/>
    </source>
</evidence>
<name>A0A502FJ07_9SPHN</name>
<keyword evidence="2 11" id="KW-0813">Transport</keyword>
<dbReference type="EMBL" id="RCZC01000007">
    <property type="protein sequence ID" value="TPG49448.1"/>
    <property type="molecule type" value="Genomic_DNA"/>
</dbReference>
<reference evidence="16 17" key="1">
    <citation type="journal article" date="2019" name="Environ. Microbiol.">
        <title>Species interactions and distinct microbial communities in high Arctic permafrost affected cryosols are associated with the CH4 and CO2 gas fluxes.</title>
        <authorList>
            <person name="Altshuler I."/>
            <person name="Hamel J."/>
            <person name="Turney S."/>
            <person name="Magnuson E."/>
            <person name="Levesque R."/>
            <person name="Greer C."/>
            <person name="Whyte L.G."/>
        </authorList>
    </citation>
    <scope>NUCLEOTIDE SEQUENCE [LARGE SCALE GENOMIC DNA]</scope>
    <source>
        <strain evidence="16 17">E6.1</strain>
    </source>
</reference>
<dbReference type="PROSITE" id="PS52016">
    <property type="entry name" value="TONB_DEPENDENT_REC_3"/>
    <property type="match status" value="1"/>
</dbReference>
<keyword evidence="16" id="KW-0675">Receptor</keyword>
<evidence type="ECO:0000256" key="10">
    <source>
        <dbReference type="ARBA" id="ARBA00023237"/>
    </source>
</evidence>
<dbReference type="SUPFAM" id="SSF56935">
    <property type="entry name" value="Porins"/>
    <property type="match status" value="1"/>
</dbReference>
<feature type="signal peptide" evidence="13">
    <location>
        <begin position="1"/>
        <end position="32"/>
    </location>
</feature>
<evidence type="ECO:0000256" key="12">
    <source>
        <dbReference type="RuleBase" id="RU003357"/>
    </source>
</evidence>
<evidence type="ECO:0000313" key="16">
    <source>
        <dbReference type="EMBL" id="TPG49448.1"/>
    </source>
</evidence>
<dbReference type="OrthoDB" id="9760494at2"/>
<dbReference type="InterPro" id="IPR000531">
    <property type="entry name" value="Beta-barrel_TonB"/>
</dbReference>
<dbReference type="GO" id="GO:0009279">
    <property type="term" value="C:cell outer membrane"/>
    <property type="evidence" value="ECO:0007669"/>
    <property type="project" value="UniProtKB-SubCell"/>
</dbReference>
<comment type="similarity">
    <text evidence="11 12">Belongs to the TonB-dependent receptor family.</text>
</comment>
<dbReference type="GO" id="GO:0006826">
    <property type="term" value="P:iron ion transport"/>
    <property type="evidence" value="ECO:0007669"/>
    <property type="project" value="UniProtKB-KW"/>
</dbReference>
<evidence type="ECO:0000256" key="6">
    <source>
        <dbReference type="ARBA" id="ARBA00023004"/>
    </source>
</evidence>
<feature type="domain" description="TonB-dependent receptor plug" evidence="15">
    <location>
        <begin position="70"/>
        <end position="177"/>
    </location>
</feature>
<feature type="chain" id="PRO_5021438136" evidence="13">
    <location>
        <begin position="33"/>
        <end position="847"/>
    </location>
</feature>
<dbReference type="Pfam" id="PF07715">
    <property type="entry name" value="Plug"/>
    <property type="match status" value="1"/>
</dbReference>
<keyword evidence="4" id="KW-0410">Iron transport</keyword>
<keyword evidence="10 11" id="KW-0998">Cell outer membrane</keyword>
<organism evidence="16 17">
    <name type="scientific">Sphingomonas glacialis</name>
    <dbReference type="NCBI Taxonomy" id="658225"/>
    <lineage>
        <taxon>Bacteria</taxon>
        <taxon>Pseudomonadati</taxon>
        <taxon>Pseudomonadota</taxon>
        <taxon>Alphaproteobacteria</taxon>
        <taxon>Sphingomonadales</taxon>
        <taxon>Sphingomonadaceae</taxon>
        <taxon>Sphingomonas</taxon>
    </lineage>
</organism>
<evidence type="ECO:0000259" key="15">
    <source>
        <dbReference type="Pfam" id="PF07715"/>
    </source>
</evidence>
<evidence type="ECO:0000256" key="2">
    <source>
        <dbReference type="ARBA" id="ARBA00022448"/>
    </source>
</evidence>
<keyword evidence="5 11" id="KW-0812">Transmembrane</keyword>
<dbReference type="Pfam" id="PF00593">
    <property type="entry name" value="TonB_dep_Rec_b-barrel"/>
    <property type="match status" value="1"/>
</dbReference>
<sequence>METSKNLRLCSASMFALVAAASVATAITPAAAQDTTVAAQAEPAPVAQPEAAPETGEIVVTARKRSENILRTPIAVTALSGDQLAIRGATSLNDVANFTPGVTINNNAAGRNDRSFQQIIIRGFTPSAATNPTVALFIDGVAVSSPTAFLAVSDPERVEILKGPQSAYFGRNTFAGAINVVNKEPGNRLAGSVSGMVGTRENYKLHGDIGGALIEDKLLFRVSLDQFSKSGSYRNAFDRNQTLGDQKSTSGSAMLIAKPVDGLTIKAFGLLSQDEDGPSAQAQLSAYEIRDAAGNLVAQNQSNCTLTGRSTAGAAVSNPFFCGVAPRYNSAISPSANTTNDAFIKSFLANPTGRVVSPKDGVKGYGLLRRYYHLHLNVDYDIGDTGFSLSSLTGYNNERYSQLADLDNFGTTGIPNSAASIAAGGRSYFDYPFLVERVTRDFSQEFRASYDQNGPFKGSIGVSYLDSWVQGSLGGGNGGLGTTTVSVASGATKNDTLGAFFGGTYKFNDVFSLSAEGRYQIDKLYAYAPPLGLTLTSSAFIPAGTYAGGSQILQKDYKNFMPRVIAQAQVTPEAMFYASFSKGVNPGLFNTAFLSFSPAIQALAAQNGIKIEVAPERVTNYELGFKGRFFDNKLRFSLAAYYAPWRNQINAILFNATDANGVTQPIRGSANTGSVNMKGIEIDGTFNPVRQLDLNFAAAINDSTIQAFQNAIITQLSGLTNYKGKENPNTSKYSATAGAQYNGHFGGPDPIGWFVRGDYVFKSGVFSDAANLVRTPDMHKVNARVGITHGPVSIDGAVSNLFNNRAYTTIADNSVLTSNFRYSTYNSGLVVGLPDLRTFTLTLRYKF</sequence>
<dbReference type="InterPro" id="IPR039426">
    <property type="entry name" value="TonB-dep_rcpt-like"/>
</dbReference>
<dbReference type="Proteomes" id="UP000319931">
    <property type="component" value="Unassembled WGS sequence"/>
</dbReference>
<dbReference type="InterPro" id="IPR036942">
    <property type="entry name" value="Beta-barrel_TonB_sf"/>
</dbReference>
<dbReference type="InterPro" id="IPR012910">
    <property type="entry name" value="Plug_dom"/>
</dbReference>
<keyword evidence="8 12" id="KW-0798">TonB box</keyword>
<evidence type="ECO:0000256" key="8">
    <source>
        <dbReference type="ARBA" id="ARBA00023077"/>
    </source>
</evidence>
<keyword evidence="9 11" id="KW-0472">Membrane</keyword>
<protein>
    <submittedName>
        <fullName evidence="16">TonB-dependent receptor</fullName>
    </submittedName>
</protein>
<evidence type="ECO:0000256" key="7">
    <source>
        <dbReference type="ARBA" id="ARBA00023065"/>
    </source>
</evidence>
<evidence type="ECO:0000256" key="13">
    <source>
        <dbReference type="SAM" id="SignalP"/>
    </source>
</evidence>
<comment type="subcellular location">
    <subcellularLocation>
        <location evidence="1 11">Cell outer membrane</location>
        <topology evidence="1 11">Multi-pass membrane protein</topology>
    </subcellularLocation>
</comment>
<dbReference type="AlphaFoldDB" id="A0A502FJ07"/>
<dbReference type="PANTHER" id="PTHR32552:SF81">
    <property type="entry name" value="TONB-DEPENDENT OUTER MEMBRANE RECEPTOR"/>
    <property type="match status" value="1"/>
</dbReference>
<feature type="domain" description="TonB-dependent receptor-like beta-barrel" evidence="14">
    <location>
        <begin position="371"/>
        <end position="801"/>
    </location>
</feature>
<evidence type="ECO:0000256" key="9">
    <source>
        <dbReference type="ARBA" id="ARBA00023136"/>
    </source>
</evidence>
<proteinExistence type="inferred from homology"/>